<dbReference type="AlphaFoldDB" id="A0AAJ8LHH2"/>
<feature type="compositionally biased region" description="Acidic residues" evidence="4">
    <location>
        <begin position="92"/>
        <end position="102"/>
    </location>
</feature>
<dbReference type="GO" id="GO:0005524">
    <property type="term" value="F:ATP binding"/>
    <property type="evidence" value="ECO:0007669"/>
    <property type="project" value="InterPro"/>
</dbReference>
<dbReference type="Pfam" id="PF00176">
    <property type="entry name" value="SNF2-rel_dom"/>
    <property type="match status" value="1"/>
</dbReference>
<evidence type="ECO:0000259" key="5">
    <source>
        <dbReference type="PROSITE" id="PS51192"/>
    </source>
</evidence>
<gene>
    <name evidence="6" type="ORF">CI109_103132</name>
</gene>
<dbReference type="GeneID" id="43585625"/>
<dbReference type="InterPro" id="IPR049730">
    <property type="entry name" value="SNF2/RAD54-like_C"/>
</dbReference>
<evidence type="ECO:0000313" key="6">
    <source>
        <dbReference type="EMBL" id="WWD18678.1"/>
    </source>
</evidence>
<keyword evidence="2" id="KW-0378">Hydrolase</keyword>
<reference evidence="6" key="2">
    <citation type="submission" date="2024-01" db="EMBL/GenBank/DDBJ databases">
        <title>Comparative genomics of Cryptococcus and Kwoniella reveals pathogenesis evolution and contrasting modes of karyotype evolution via chromosome fusion or intercentromeric recombination.</title>
        <authorList>
            <person name="Coelho M.A."/>
            <person name="David-Palma M."/>
            <person name="Shea T."/>
            <person name="Bowers K."/>
            <person name="McGinley-Smith S."/>
            <person name="Mohammad A.W."/>
            <person name="Gnirke A."/>
            <person name="Yurkov A.M."/>
            <person name="Nowrousian M."/>
            <person name="Sun S."/>
            <person name="Cuomo C.A."/>
            <person name="Heitman J."/>
        </authorList>
    </citation>
    <scope>NUCLEOTIDE SEQUENCE</scope>
    <source>
        <strain evidence="6">CBS 12478</strain>
    </source>
</reference>
<feature type="compositionally biased region" description="Gly residues" evidence="4">
    <location>
        <begin position="76"/>
        <end position="87"/>
    </location>
</feature>
<dbReference type="FunFam" id="3.40.50.10810:FF:000074">
    <property type="entry name" value="DNA dependent ATPase, putative"/>
    <property type="match status" value="1"/>
</dbReference>
<feature type="region of interest" description="Disordered" evidence="4">
    <location>
        <begin position="37"/>
        <end position="120"/>
    </location>
</feature>
<feature type="region of interest" description="Disordered" evidence="4">
    <location>
        <begin position="862"/>
        <end position="936"/>
    </location>
</feature>
<name>A0AAJ8LHH2_9TREE</name>
<dbReference type="GO" id="GO:0016787">
    <property type="term" value="F:hydrolase activity"/>
    <property type="evidence" value="ECO:0007669"/>
    <property type="project" value="UniProtKB-KW"/>
</dbReference>
<dbReference type="Gene3D" id="3.40.50.300">
    <property type="entry name" value="P-loop containing nucleotide triphosphate hydrolases"/>
    <property type="match status" value="2"/>
</dbReference>
<feature type="compositionally biased region" description="Basic and acidic residues" evidence="4">
    <location>
        <begin position="876"/>
        <end position="893"/>
    </location>
</feature>
<accession>A0AAJ8LHH2</accession>
<feature type="compositionally biased region" description="Basic and acidic residues" evidence="4">
    <location>
        <begin position="1013"/>
        <end position="1031"/>
    </location>
</feature>
<dbReference type="CDD" id="cd18793">
    <property type="entry name" value="SF2_C_SNF"/>
    <property type="match status" value="1"/>
</dbReference>
<proteinExistence type="predicted"/>
<keyword evidence="1" id="KW-0547">Nucleotide-binding</keyword>
<feature type="compositionally biased region" description="Basic and acidic residues" evidence="4">
    <location>
        <begin position="37"/>
        <end position="58"/>
    </location>
</feature>
<dbReference type="InterPro" id="IPR050496">
    <property type="entry name" value="SNF2_RAD54_helicase_repair"/>
</dbReference>
<feature type="domain" description="Helicase ATP-binding" evidence="5">
    <location>
        <begin position="330"/>
        <end position="513"/>
    </location>
</feature>
<keyword evidence="3" id="KW-0067">ATP-binding</keyword>
<feature type="compositionally biased region" description="Acidic residues" evidence="4">
    <location>
        <begin position="865"/>
        <end position="875"/>
    </location>
</feature>
<dbReference type="PROSITE" id="PS51192">
    <property type="entry name" value="HELICASE_ATP_BIND_1"/>
    <property type="match status" value="1"/>
</dbReference>
<dbReference type="SUPFAM" id="SSF52540">
    <property type="entry name" value="P-loop containing nucleoside triphosphate hydrolases"/>
    <property type="match status" value="2"/>
</dbReference>
<dbReference type="RefSeq" id="XP_065823311.1">
    <property type="nucleotide sequence ID" value="XM_065967239.1"/>
</dbReference>
<organism evidence="6 7">
    <name type="scientific">Kwoniella shandongensis</name>
    <dbReference type="NCBI Taxonomy" id="1734106"/>
    <lineage>
        <taxon>Eukaryota</taxon>
        <taxon>Fungi</taxon>
        <taxon>Dikarya</taxon>
        <taxon>Basidiomycota</taxon>
        <taxon>Agaricomycotina</taxon>
        <taxon>Tremellomycetes</taxon>
        <taxon>Tremellales</taxon>
        <taxon>Cryptococcaceae</taxon>
        <taxon>Kwoniella</taxon>
    </lineage>
</organism>
<dbReference type="SMART" id="SM00487">
    <property type="entry name" value="DEXDc"/>
    <property type="match status" value="1"/>
</dbReference>
<dbReference type="PANTHER" id="PTHR45629:SF7">
    <property type="entry name" value="DNA EXCISION REPAIR PROTEIN ERCC-6-RELATED"/>
    <property type="match status" value="1"/>
</dbReference>
<keyword evidence="7" id="KW-1185">Reference proteome</keyword>
<dbReference type="KEGG" id="ksn:43585625"/>
<dbReference type="Gene3D" id="3.40.50.10810">
    <property type="entry name" value="Tandem AAA-ATPase domain"/>
    <property type="match status" value="1"/>
</dbReference>
<feature type="compositionally biased region" description="Acidic residues" evidence="4">
    <location>
        <begin position="214"/>
        <end position="232"/>
    </location>
</feature>
<sequence>MKGKKRKGFITSVADPLSDDDFDLEVKASAKEYAEVQRQIARRERVRQENKERKKRGEAILPLPRVPLPKNRIGHVGNGGGGRGGSTPGVSGDEDADEDDVVDGSGTPKKQRLANDDELGYEGQVILPFDPLYVLAGEGLPDPNGKDNPKAIAHQKLVSRLMGQKPAPSGSSSRFITPASGPEKRPPAVDGSLTRNKSNPPSSDTVDDRGTSDFVDEEEEAPEGDYEDEDDVVVVPWGEMVRSDDIVDDGIYSDEELFAGVQPDITAEVQSIPKVDQDDIPPYRPMFSFTSEQADIGPYFLDANTKDIAIPASINRFLKTYQQVGAQFMYDHYKDGIGGVLGDDMGLGKTIQVIAFLSAIMRKTGTAADDQRRKKLVRQSVTPLNPRHWPTALIVCPKSLVANWSRELDTWGYFEYAVWRSDNFEDIRSSFFQGFLDIVLTSYDTARTTISQLKDLPLSVVIADEAHRMKEPRAQSSLALKQIHCRTCFALTGTLVQNRMDEMWSVLDFAHRGWAGTLKQWRAFAVNPIKKGHRSQGTTEEVVSAIMRLGVMNQRVLPHFYLRRDKRLIAHELPEKRDMVVFCPLAKRQITAYQALIDSEDVQFLLKRNDPCSCGSGEKTACCHGETNQGETVKDVLLKNISALQKVANHFGLLYHAKDDSQHTREINRHFFRICTGQDYDTKQHNVVQAALDPENCGKWTLLEQLLIQWRREPTKNKVSGFAFDMLTGEAGNAERMDMVDRFQDDSQDNFILLISTLAGGVGLNLTAKRTVDVYRLIAQGTLEELKYERQIHKQQRARQLNDGTFEPRIHQGFDGARNAEDQGELFGAHNIFRFNPKGFVSNNLERVRLAEDQFVQDLIQAEFNDSENEDEESDDGARRKMRDERRARELNKARQKRAVSQTEQKVERRQDDLVNDILGDAETPGSPKRKKEEDVLSRLGVTTHMHEAAFRDSPEERAIYEIGVQVLRNNPAMAKKIKANDLGKLGRTIKSSSARRDRPSAGGAAEENEEEPWQRRIQERKKEGNAERVNKVLAELSD</sequence>
<feature type="region of interest" description="Disordered" evidence="4">
    <location>
        <begin position="135"/>
        <end position="232"/>
    </location>
</feature>
<dbReference type="InterPro" id="IPR038718">
    <property type="entry name" value="SNF2-like_sf"/>
</dbReference>
<feature type="region of interest" description="Disordered" evidence="4">
    <location>
        <begin position="1"/>
        <end position="20"/>
    </location>
</feature>
<dbReference type="InterPro" id="IPR000330">
    <property type="entry name" value="SNF2_N"/>
</dbReference>
<dbReference type="Proteomes" id="UP000322225">
    <property type="component" value="Chromosome 5"/>
</dbReference>
<dbReference type="EMBL" id="CP144055">
    <property type="protein sequence ID" value="WWD18678.1"/>
    <property type="molecule type" value="Genomic_DNA"/>
</dbReference>
<evidence type="ECO:0000256" key="2">
    <source>
        <dbReference type="ARBA" id="ARBA00022801"/>
    </source>
</evidence>
<evidence type="ECO:0000313" key="7">
    <source>
        <dbReference type="Proteomes" id="UP000322225"/>
    </source>
</evidence>
<dbReference type="InterPro" id="IPR027417">
    <property type="entry name" value="P-loop_NTPase"/>
</dbReference>
<evidence type="ECO:0000256" key="1">
    <source>
        <dbReference type="ARBA" id="ARBA00022741"/>
    </source>
</evidence>
<dbReference type="PANTHER" id="PTHR45629">
    <property type="entry name" value="SNF2/RAD54 FAMILY MEMBER"/>
    <property type="match status" value="1"/>
</dbReference>
<feature type="compositionally biased region" description="Polar residues" evidence="4">
    <location>
        <begin position="193"/>
        <end position="204"/>
    </location>
</feature>
<dbReference type="InterPro" id="IPR014001">
    <property type="entry name" value="Helicase_ATP-bd"/>
</dbReference>
<evidence type="ECO:0000256" key="4">
    <source>
        <dbReference type="SAM" id="MobiDB-lite"/>
    </source>
</evidence>
<evidence type="ECO:0000256" key="3">
    <source>
        <dbReference type="ARBA" id="ARBA00022840"/>
    </source>
</evidence>
<protein>
    <recommendedName>
        <fullName evidence="5">Helicase ATP-binding domain-containing protein</fullName>
    </recommendedName>
</protein>
<reference evidence="6" key="1">
    <citation type="submission" date="2017-08" db="EMBL/GenBank/DDBJ databases">
        <authorList>
            <person name="Cuomo C."/>
            <person name="Billmyre B."/>
            <person name="Heitman J."/>
        </authorList>
    </citation>
    <scope>NUCLEOTIDE SEQUENCE</scope>
    <source>
        <strain evidence="6">CBS 12478</strain>
    </source>
</reference>
<feature type="region of interest" description="Disordered" evidence="4">
    <location>
        <begin position="984"/>
        <end position="1039"/>
    </location>
</feature>